<dbReference type="Proteomes" id="UP001622950">
    <property type="component" value="Unassembled WGS sequence"/>
</dbReference>
<comment type="caution">
    <text evidence="1">The sequence shown here is derived from an EMBL/GenBank/DDBJ whole genome shotgun (WGS) entry which is preliminary data.</text>
</comment>
<proteinExistence type="predicted"/>
<gene>
    <name evidence="1" type="ORF">ACJEBM_19850</name>
</gene>
<keyword evidence="2" id="KW-1185">Reference proteome</keyword>
<sequence>MSKTEQFETNLTVLANLPPASGSLDAVFGAHHPTFKSQKVFFRTTQFDQVEISAVDNDRHWVFNFDKSITPNTYLIGDQAIKRIWYVQENPNQIYTPAPIIGKIQIIEIDLAKGILKAHFDFSIWRESQGQDSIADAKGTIDVWDLNRTQL</sequence>
<reference evidence="1" key="1">
    <citation type="submission" date="2024-11" db="EMBL/GenBank/DDBJ databases">
        <authorList>
            <person name="Lucas J.A."/>
        </authorList>
    </citation>
    <scope>NUCLEOTIDE SEQUENCE</scope>
    <source>
        <strain evidence="1">Z 8.8</strain>
    </source>
</reference>
<evidence type="ECO:0000313" key="1">
    <source>
        <dbReference type="EMBL" id="MFK9082923.1"/>
    </source>
</evidence>
<name>A0ACC7MYY0_9PSED</name>
<dbReference type="EMBL" id="JBJHQE010000039">
    <property type="protein sequence ID" value="MFK9082923.1"/>
    <property type="molecule type" value="Genomic_DNA"/>
</dbReference>
<evidence type="ECO:0000313" key="2">
    <source>
        <dbReference type="Proteomes" id="UP001622950"/>
    </source>
</evidence>
<protein>
    <submittedName>
        <fullName evidence="1">Uncharacterized protein</fullName>
    </submittedName>
</protein>
<organism evidence="1 2">
    <name type="scientific">Pseudomonas neuropathica</name>
    <dbReference type="NCBI Taxonomy" id="2730425"/>
    <lineage>
        <taxon>Bacteria</taxon>
        <taxon>Pseudomonadati</taxon>
        <taxon>Pseudomonadota</taxon>
        <taxon>Gammaproteobacteria</taxon>
        <taxon>Pseudomonadales</taxon>
        <taxon>Pseudomonadaceae</taxon>
        <taxon>Pseudomonas</taxon>
    </lineage>
</organism>
<accession>A0ACC7MYY0</accession>